<dbReference type="EMBL" id="AP017369">
    <property type="protein sequence ID" value="BAU95702.1"/>
    <property type="molecule type" value="Genomic_DNA"/>
</dbReference>
<accession>A0A169RVR7</accession>
<keyword evidence="2" id="KW-1185">Reference proteome</keyword>
<dbReference type="Proteomes" id="UP000218244">
    <property type="component" value="Chromosome"/>
</dbReference>
<protein>
    <submittedName>
        <fullName evidence="1">Uncharacterized protein</fullName>
    </submittedName>
</protein>
<dbReference type="KEGG" id="csur:N24_1440"/>
<name>A0A169RVR7_9CORY</name>
<dbReference type="AlphaFoldDB" id="A0A169RVR7"/>
<evidence type="ECO:0000313" key="2">
    <source>
        <dbReference type="Proteomes" id="UP000218244"/>
    </source>
</evidence>
<reference evidence="1 2" key="1">
    <citation type="submission" date="2016-02" db="EMBL/GenBank/DDBJ databases">
        <title>Corynebacterium glutamicum N24 whole genome sequencing project.</title>
        <authorList>
            <person name="Matsutani M."/>
            <person name="Nangtapong N."/>
            <person name="Yakushi T."/>
            <person name="Matsushita K."/>
        </authorList>
    </citation>
    <scope>NUCLEOTIDE SEQUENCE [LARGE SCALE GENOMIC DNA]</scope>
    <source>
        <strain evidence="1 2">N24</strain>
    </source>
</reference>
<gene>
    <name evidence="1" type="ORF">N24_1440</name>
</gene>
<evidence type="ECO:0000313" key="1">
    <source>
        <dbReference type="EMBL" id="BAU95702.1"/>
    </source>
</evidence>
<dbReference type="RefSeq" id="WP_157736409.1">
    <property type="nucleotide sequence ID" value="NZ_AP017369.1"/>
</dbReference>
<proteinExistence type="predicted"/>
<organism evidence="1 2">
    <name type="scientific">Corynebacterium suranareeae</name>
    <dbReference type="NCBI Taxonomy" id="2506452"/>
    <lineage>
        <taxon>Bacteria</taxon>
        <taxon>Bacillati</taxon>
        <taxon>Actinomycetota</taxon>
        <taxon>Actinomycetes</taxon>
        <taxon>Mycobacteriales</taxon>
        <taxon>Corynebacteriaceae</taxon>
        <taxon>Corynebacterium</taxon>
    </lineage>
</organism>
<sequence>MDECRAYLYSQRNKVTYHTVEMFPRWSRERYSIFAAVDQNSERLLSKARAYPRSDFYLEWLHLTVLDLPEMEGPLQDGQVLYYIYESDEVSSENGEPPNAYEDYRAITHVEQLEELGSLNLHPLCATVDGNLARHLVDHISNDLLQREPKYRLKQFPNYIKAILPWYSDFFLENFPYSDIKFPDKAEILREAEQAEFNHWVHGIPFPHGDR</sequence>